<dbReference type="InterPro" id="IPR037217">
    <property type="entry name" value="Trp/Indoleamine_2_3_dOase-like"/>
</dbReference>
<reference evidence="2 3" key="1">
    <citation type="submission" date="2018-03" db="EMBL/GenBank/DDBJ databases">
        <title>Genomic Encyclopedia of Type Strains, Phase III (KMG-III): the genomes of soil and plant-associated and newly described type strains.</title>
        <authorList>
            <person name="Whitman W."/>
        </authorList>
    </citation>
    <scope>NUCLEOTIDE SEQUENCE [LARGE SCALE GENOMIC DNA]</scope>
    <source>
        <strain evidence="2 3">CGMCC 4.7067</strain>
    </source>
</reference>
<dbReference type="Gene3D" id="1.20.58.480">
    <property type="match status" value="1"/>
</dbReference>
<dbReference type="GO" id="GO:0046872">
    <property type="term" value="F:metal ion binding"/>
    <property type="evidence" value="ECO:0007669"/>
    <property type="project" value="InterPro"/>
</dbReference>
<gene>
    <name evidence="2" type="ORF">B0I28_11643</name>
</gene>
<comment type="caution">
    <text evidence="2">The sequence shown here is derived from an EMBL/GenBank/DDBJ whole genome shotgun (WGS) entry which is preliminary data.</text>
</comment>
<evidence type="ECO:0000313" key="2">
    <source>
        <dbReference type="EMBL" id="PRY54082.1"/>
    </source>
</evidence>
<feature type="region of interest" description="Disordered" evidence="1">
    <location>
        <begin position="1"/>
        <end position="21"/>
    </location>
</feature>
<dbReference type="Pfam" id="PF08933">
    <property type="entry name" value="PrnB"/>
    <property type="match status" value="1"/>
</dbReference>
<protein>
    <submittedName>
        <fullName evidence="2">Uncharacterized protein DUF1864</fullName>
    </submittedName>
</protein>
<name>A0A2T0U889_9ACTN</name>
<proteinExistence type="predicted"/>
<sequence length="360" mass="39351">MHRNGTTLDDPRFDGPRTAGLDPLGADAPLRAVPEMNAAADVPALTAALRRLTPSLPEVAAFDFCECLAAMRDLGLLLGSVKRHGVQPVPLVPGLEAVLVELGRRTDMIPRDTVHHYTEWNPLGERQRMYTGDPQETVLMGGPRASIPELGRALERCDDLADTDLADPAFVPLLDDLSDALGAFETAIADVVARVSPEFFAQRMRPYYEEVAVAGHDWLGPAAAHVPLYLADLALWASDDNDPAYEAFLEESAEHTLPAWRALVGQWRDRPSIVRRLREAAAPDPEPWARHLAALHRVMRRLVVFRGRHLGIARKAYKEEVRLYELGSGGGSIGLLQSILDLTRDNAAIAKSLVPAGRAA</sequence>
<dbReference type="AlphaFoldDB" id="A0A2T0U889"/>
<dbReference type="SUPFAM" id="SSF140959">
    <property type="entry name" value="Indolic compounds 2,3-dioxygenase-like"/>
    <property type="match status" value="1"/>
</dbReference>
<dbReference type="Proteomes" id="UP000238176">
    <property type="component" value="Unassembled WGS sequence"/>
</dbReference>
<dbReference type="InterPro" id="IPR015029">
    <property type="entry name" value="PrnB"/>
</dbReference>
<evidence type="ECO:0000313" key="3">
    <source>
        <dbReference type="Proteomes" id="UP000238176"/>
    </source>
</evidence>
<dbReference type="RefSeq" id="WP_219927004.1">
    <property type="nucleotide sequence ID" value="NZ_PVTJ01000016.1"/>
</dbReference>
<dbReference type="EMBL" id="PVTJ01000016">
    <property type="protein sequence ID" value="PRY54082.1"/>
    <property type="molecule type" value="Genomic_DNA"/>
</dbReference>
<organism evidence="2 3">
    <name type="scientific">Glycomyces artemisiae</name>
    <dbReference type="NCBI Taxonomy" id="1076443"/>
    <lineage>
        <taxon>Bacteria</taxon>
        <taxon>Bacillati</taxon>
        <taxon>Actinomycetota</taxon>
        <taxon>Actinomycetes</taxon>
        <taxon>Glycomycetales</taxon>
        <taxon>Glycomycetaceae</taxon>
        <taxon>Glycomyces</taxon>
    </lineage>
</organism>
<keyword evidence="3" id="KW-1185">Reference proteome</keyword>
<accession>A0A2T0U889</accession>
<dbReference type="GO" id="GO:0019441">
    <property type="term" value="P:L-tryptophan catabolic process to kynurenine"/>
    <property type="evidence" value="ECO:0007669"/>
    <property type="project" value="InterPro"/>
</dbReference>
<dbReference type="Gene3D" id="1.20.58.1320">
    <property type="match status" value="1"/>
</dbReference>
<dbReference type="GO" id="GO:0020037">
    <property type="term" value="F:heme binding"/>
    <property type="evidence" value="ECO:0007669"/>
    <property type="project" value="InterPro"/>
</dbReference>
<evidence type="ECO:0000256" key="1">
    <source>
        <dbReference type="SAM" id="MobiDB-lite"/>
    </source>
</evidence>